<protein>
    <submittedName>
        <fullName evidence="7">Predicted arabinose efflux permease, MFS family</fullName>
    </submittedName>
</protein>
<evidence type="ECO:0000256" key="1">
    <source>
        <dbReference type="ARBA" id="ARBA00004651"/>
    </source>
</evidence>
<dbReference type="InterPro" id="IPR011701">
    <property type="entry name" value="MFS"/>
</dbReference>
<feature type="transmembrane region" description="Helical" evidence="5">
    <location>
        <begin position="193"/>
        <end position="213"/>
    </location>
</feature>
<evidence type="ECO:0000256" key="5">
    <source>
        <dbReference type="SAM" id="Phobius"/>
    </source>
</evidence>
<dbReference type="Proteomes" id="UP000199028">
    <property type="component" value="Unassembled WGS sequence"/>
</dbReference>
<dbReference type="AlphaFoldDB" id="A0A1H9XXI3"/>
<feature type="transmembrane region" description="Helical" evidence="5">
    <location>
        <begin position="322"/>
        <end position="342"/>
    </location>
</feature>
<feature type="transmembrane region" description="Helical" evidence="5">
    <location>
        <begin position="383"/>
        <end position="406"/>
    </location>
</feature>
<dbReference type="GO" id="GO:0022857">
    <property type="term" value="F:transmembrane transporter activity"/>
    <property type="evidence" value="ECO:0007669"/>
    <property type="project" value="InterPro"/>
</dbReference>
<evidence type="ECO:0000256" key="4">
    <source>
        <dbReference type="ARBA" id="ARBA00023136"/>
    </source>
</evidence>
<feature type="transmembrane region" description="Helical" evidence="5">
    <location>
        <begin position="161"/>
        <end position="181"/>
    </location>
</feature>
<feature type="transmembrane region" description="Helical" evidence="5">
    <location>
        <begin position="219"/>
        <end position="239"/>
    </location>
</feature>
<feature type="transmembrane region" description="Helical" evidence="5">
    <location>
        <begin position="100"/>
        <end position="121"/>
    </location>
</feature>
<feature type="transmembrane region" description="Helical" evidence="5">
    <location>
        <begin position="412"/>
        <end position="429"/>
    </location>
</feature>
<feature type="transmembrane region" description="Helical" evidence="5">
    <location>
        <begin position="46"/>
        <end position="65"/>
    </location>
</feature>
<accession>A0A1H9XXI3</accession>
<dbReference type="EMBL" id="FOFT01000022">
    <property type="protein sequence ID" value="SES50882.1"/>
    <property type="molecule type" value="Genomic_DNA"/>
</dbReference>
<organism evidence="7 8">
    <name type="scientific">Lentzea flaviverrucosa</name>
    <dbReference type="NCBI Taxonomy" id="200379"/>
    <lineage>
        <taxon>Bacteria</taxon>
        <taxon>Bacillati</taxon>
        <taxon>Actinomycetota</taxon>
        <taxon>Actinomycetes</taxon>
        <taxon>Pseudonocardiales</taxon>
        <taxon>Pseudonocardiaceae</taxon>
        <taxon>Lentzea</taxon>
    </lineage>
</organism>
<proteinExistence type="predicted"/>
<dbReference type="InterPro" id="IPR036259">
    <property type="entry name" value="MFS_trans_sf"/>
</dbReference>
<feature type="transmembrane region" description="Helical" evidence="5">
    <location>
        <begin position="295"/>
        <end position="315"/>
    </location>
</feature>
<dbReference type="SUPFAM" id="SSF103473">
    <property type="entry name" value="MFS general substrate transporter"/>
    <property type="match status" value="1"/>
</dbReference>
<evidence type="ECO:0000256" key="2">
    <source>
        <dbReference type="ARBA" id="ARBA00022692"/>
    </source>
</evidence>
<evidence type="ECO:0000313" key="8">
    <source>
        <dbReference type="Proteomes" id="UP000199028"/>
    </source>
</evidence>
<gene>
    <name evidence="7" type="ORF">SAMN05216195_122120</name>
</gene>
<sequence length="442" mass="44937">MTPHNSTRPAMAVLAALAVTIGALESIPFPALPLLQRELGLDPAQAGLLSTTLIITSAITMPVVAKIADDRGGRRTLLVLTWCIVAGAVLSAFATSFPVILLGQFLQGLGGGVLPVSFVVARQLFRDSTPVAVGVLTGLFTVGSGLGVLVAGPLADALSRQWMFLLPALVVAAVAIVAPSALPGPHTVRRTRLDWPGATLLALALATLMLAVFLAPQGLLAAVVLLVVAFAFGAGWVAVERRADHPLVDLGILRARGVWTASITAGALGASYSATYFLVPQLLSGFGATASEISLYLFPTVAVAVVVGPLSGVFVRRAGTRAALVTGLALTAAGTLFVAGWHEAPWQIAAGMLVTLGLGVGTASTATYTTVIASVRDQDTGVAAATCGIARAIGAALGVQVAAALLVAGSSFRLGFVLAAVVVLLPLVLQRKIRFSETAAQG</sequence>
<keyword evidence="4 5" id="KW-0472">Membrane</keyword>
<keyword evidence="2 5" id="KW-0812">Transmembrane</keyword>
<comment type="subcellular location">
    <subcellularLocation>
        <location evidence="1">Cell membrane</location>
        <topology evidence="1">Multi-pass membrane protein</topology>
    </subcellularLocation>
</comment>
<dbReference type="PANTHER" id="PTHR23501:SF197">
    <property type="entry name" value="COMD"/>
    <property type="match status" value="1"/>
</dbReference>
<feature type="domain" description="Major facilitator superfamily (MFS) profile" evidence="6">
    <location>
        <begin position="10"/>
        <end position="434"/>
    </location>
</feature>
<keyword evidence="3 5" id="KW-1133">Transmembrane helix</keyword>
<evidence type="ECO:0000259" key="6">
    <source>
        <dbReference type="PROSITE" id="PS50850"/>
    </source>
</evidence>
<dbReference type="Gene3D" id="1.20.1250.20">
    <property type="entry name" value="MFS general substrate transporter like domains"/>
    <property type="match status" value="2"/>
</dbReference>
<feature type="transmembrane region" description="Helical" evidence="5">
    <location>
        <begin position="77"/>
        <end position="94"/>
    </location>
</feature>
<keyword evidence="8" id="KW-1185">Reference proteome</keyword>
<feature type="transmembrane region" description="Helical" evidence="5">
    <location>
        <begin position="259"/>
        <end position="283"/>
    </location>
</feature>
<evidence type="ECO:0000256" key="3">
    <source>
        <dbReference type="ARBA" id="ARBA00022989"/>
    </source>
</evidence>
<dbReference type="PROSITE" id="PS50850">
    <property type="entry name" value="MFS"/>
    <property type="match status" value="1"/>
</dbReference>
<dbReference type="PANTHER" id="PTHR23501">
    <property type="entry name" value="MAJOR FACILITATOR SUPERFAMILY"/>
    <property type="match status" value="1"/>
</dbReference>
<reference evidence="8" key="1">
    <citation type="submission" date="2016-10" db="EMBL/GenBank/DDBJ databases">
        <authorList>
            <person name="Varghese N."/>
            <person name="Submissions S."/>
        </authorList>
    </citation>
    <scope>NUCLEOTIDE SEQUENCE [LARGE SCALE GENOMIC DNA]</scope>
    <source>
        <strain evidence="8">CGMCC 4.578</strain>
    </source>
</reference>
<evidence type="ECO:0000313" key="7">
    <source>
        <dbReference type="EMBL" id="SES50882.1"/>
    </source>
</evidence>
<dbReference type="RefSeq" id="WP_090073758.1">
    <property type="nucleotide sequence ID" value="NZ_FOFT01000022.1"/>
</dbReference>
<dbReference type="Pfam" id="PF07690">
    <property type="entry name" value="MFS_1"/>
    <property type="match status" value="1"/>
</dbReference>
<dbReference type="InterPro" id="IPR020846">
    <property type="entry name" value="MFS_dom"/>
</dbReference>
<name>A0A1H9XXI3_9PSEU</name>
<feature type="transmembrane region" description="Helical" evidence="5">
    <location>
        <begin position="348"/>
        <end position="371"/>
    </location>
</feature>
<feature type="transmembrane region" description="Helical" evidence="5">
    <location>
        <begin position="133"/>
        <end position="155"/>
    </location>
</feature>
<dbReference type="OrthoDB" id="4484751at2"/>
<dbReference type="GO" id="GO:0005886">
    <property type="term" value="C:plasma membrane"/>
    <property type="evidence" value="ECO:0007669"/>
    <property type="project" value="UniProtKB-SubCell"/>
</dbReference>